<sequence length="295" mass="34755">MQITCHRLNIYLLLLMTLFASSYSLRFKRHRCEVREIRNVNDLSIENEEYDNNDSCRERCNAQWKSDFAMHFQKNYDEDFYEFPLDGSVTSSLHNFTTFCRITKEKVTCWEQRCHMRRENIPWTTDVHICLISKKQFEASLGCLNKTSEGAHNGCNALCRNSAKKYRIGTTEKEYLTSLHLNTVNNHQYRELNKQCFFQICQLRCREELTRRLCDLADRRQAIDVLEDYYRNDHLDQLHFLSASGNGAVFPLMCRRLLPSRYQVNDLANEDVELAMETLGRSVRNTVNSMLANPS</sequence>
<feature type="chain" id="PRO_5002076672" evidence="1">
    <location>
        <begin position="25"/>
        <end position="295"/>
    </location>
</feature>
<gene>
    <name evidence="2" type="ORF">Tcan_05872</name>
</gene>
<dbReference type="AlphaFoldDB" id="A0A0B2UXJ1"/>
<keyword evidence="3" id="KW-1185">Reference proteome</keyword>
<dbReference type="PANTHER" id="PTHR36944:SF3">
    <property type="entry name" value="PROTEIN CBG10961"/>
    <property type="match status" value="1"/>
</dbReference>
<dbReference type="Proteomes" id="UP000031036">
    <property type="component" value="Unassembled WGS sequence"/>
</dbReference>
<organism evidence="2 3">
    <name type="scientific">Toxocara canis</name>
    <name type="common">Canine roundworm</name>
    <dbReference type="NCBI Taxonomy" id="6265"/>
    <lineage>
        <taxon>Eukaryota</taxon>
        <taxon>Metazoa</taxon>
        <taxon>Ecdysozoa</taxon>
        <taxon>Nematoda</taxon>
        <taxon>Chromadorea</taxon>
        <taxon>Rhabditida</taxon>
        <taxon>Spirurina</taxon>
        <taxon>Ascaridomorpha</taxon>
        <taxon>Ascaridoidea</taxon>
        <taxon>Toxocaridae</taxon>
        <taxon>Toxocara</taxon>
    </lineage>
</organism>
<evidence type="ECO:0000256" key="1">
    <source>
        <dbReference type="SAM" id="SignalP"/>
    </source>
</evidence>
<evidence type="ECO:0000313" key="2">
    <source>
        <dbReference type="EMBL" id="KHN74178.1"/>
    </source>
</evidence>
<evidence type="ECO:0000313" key="3">
    <source>
        <dbReference type="Proteomes" id="UP000031036"/>
    </source>
</evidence>
<reference evidence="2 3" key="1">
    <citation type="submission" date="2014-11" db="EMBL/GenBank/DDBJ databases">
        <title>Genetic blueprint of the zoonotic pathogen Toxocara canis.</title>
        <authorList>
            <person name="Zhu X.-Q."/>
            <person name="Korhonen P.K."/>
            <person name="Cai H."/>
            <person name="Young N.D."/>
            <person name="Nejsum P."/>
            <person name="von Samson-Himmelstjerna G."/>
            <person name="Boag P.R."/>
            <person name="Tan P."/>
            <person name="Li Q."/>
            <person name="Min J."/>
            <person name="Yang Y."/>
            <person name="Wang X."/>
            <person name="Fang X."/>
            <person name="Hall R.S."/>
            <person name="Hofmann A."/>
            <person name="Sternberg P.W."/>
            <person name="Jex A.R."/>
            <person name="Gasser R.B."/>
        </authorList>
    </citation>
    <scope>NUCLEOTIDE SEQUENCE [LARGE SCALE GENOMIC DNA]</scope>
    <source>
        <strain evidence="2">PN_DK_2014</strain>
    </source>
</reference>
<dbReference type="OrthoDB" id="5813806at2759"/>
<accession>A0A0B2UXJ1</accession>
<feature type="signal peptide" evidence="1">
    <location>
        <begin position="1"/>
        <end position="24"/>
    </location>
</feature>
<dbReference type="OMA" id="YSSFCRR"/>
<protein>
    <submittedName>
        <fullName evidence="2">Uncharacterized protein</fullName>
    </submittedName>
</protein>
<comment type="caution">
    <text evidence="2">The sequence shown here is derived from an EMBL/GenBank/DDBJ whole genome shotgun (WGS) entry which is preliminary data.</text>
</comment>
<name>A0A0B2UXJ1_TOXCA</name>
<dbReference type="PANTHER" id="PTHR36944">
    <property type="entry name" value="PROTEIN CBG02791-RELATED"/>
    <property type="match status" value="1"/>
</dbReference>
<dbReference type="EMBL" id="JPKZ01002961">
    <property type="protein sequence ID" value="KHN74178.1"/>
    <property type="molecule type" value="Genomic_DNA"/>
</dbReference>
<proteinExistence type="predicted"/>
<keyword evidence="1" id="KW-0732">Signal</keyword>